<dbReference type="InterPro" id="IPR023405">
    <property type="entry name" value="Topo_IA_core_domain"/>
</dbReference>
<dbReference type="GO" id="GO:0003917">
    <property type="term" value="F:DNA topoisomerase type I (single strand cut, ATP-independent) activity"/>
    <property type="evidence" value="ECO:0007669"/>
    <property type="project" value="InterPro"/>
</dbReference>
<evidence type="ECO:0000256" key="1">
    <source>
        <dbReference type="ARBA" id="ARBA00023235"/>
    </source>
</evidence>
<dbReference type="EMBL" id="MAJD01000002">
    <property type="protein sequence ID" value="OBX34887.1"/>
    <property type="molecule type" value="Genomic_DNA"/>
</dbReference>
<name>A0A1B8NY05_HALEL</name>
<evidence type="ECO:0000313" key="4">
    <source>
        <dbReference type="EMBL" id="OBX34887.1"/>
    </source>
</evidence>
<dbReference type="Pfam" id="PF01131">
    <property type="entry name" value="Topoisom_bac"/>
    <property type="match status" value="1"/>
</dbReference>
<feature type="region of interest" description="Disordered" evidence="2">
    <location>
        <begin position="1"/>
        <end position="21"/>
    </location>
</feature>
<dbReference type="InterPro" id="IPR013824">
    <property type="entry name" value="Topo_IA_cen_sub1"/>
</dbReference>
<dbReference type="InterPro" id="IPR013497">
    <property type="entry name" value="Topo_IA_cen"/>
</dbReference>
<dbReference type="Gene3D" id="1.10.460.10">
    <property type="entry name" value="Topoisomerase I, domain 2"/>
    <property type="match status" value="1"/>
</dbReference>
<dbReference type="PANTHER" id="PTHR11390:SF21">
    <property type="entry name" value="DNA TOPOISOMERASE 3-ALPHA"/>
    <property type="match status" value="1"/>
</dbReference>
<dbReference type="GO" id="GO:0006265">
    <property type="term" value="P:DNA topological change"/>
    <property type="evidence" value="ECO:0007669"/>
    <property type="project" value="InterPro"/>
</dbReference>
<dbReference type="PANTHER" id="PTHR11390">
    <property type="entry name" value="PROKARYOTIC DNA TOPOISOMERASE"/>
    <property type="match status" value="1"/>
</dbReference>
<dbReference type="PATRIC" id="fig|2746.7.peg.4063"/>
<dbReference type="EC" id="5.99.1.2" evidence="4"/>
<accession>A0A1B8NY05</accession>
<gene>
    <name evidence="4" type="primary">topB_3</name>
    <name evidence="4" type="ORF">A8U91_03950</name>
</gene>
<protein>
    <submittedName>
        <fullName evidence="4">DNA topoisomerase 3</fullName>
        <ecNumber evidence="4">5.99.1.2</ecNumber>
    </submittedName>
</protein>
<feature type="domain" description="Topo IA-type catalytic" evidence="3">
    <location>
        <begin position="1"/>
        <end position="131"/>
    </location>
</feature>
<dbReference type="GO" id="GO:0043597">
    <property type="term" value="C:cytoplasmic replication fork"/>
    <property type="evidence" value="ECO:0007669"/>
    <property type="project" value="TreeGrafter"/>
</dbReference>
<dbReference type="AlphaFoldDB" id="A0A1B8NY05"/>
<comment type="caution">
    <text evidence="4">The sequence shown here is derived from an EMBL/GenBank/DDBJ whole genome shotgun (WGS) entry which is preliminary data.</text>
</comment>
<dbReference type="SUPFAM" id="SSF56712">
    <property type="entry name" value="Prokaryotic type I DNA topoisomerase"/>
    <property type="match status" value="1"/>
</dbReference>
<dbReference type="GO" id="GO:0006281">
    <property type="term" value="P:DNA repair"/>
    <property type="evidence" value="ECO:0007669"/>
    <property type="project" value="TreeGrafter"/>
</dbReference>
<dbReference type="GO" id="GO:0006310">
    <property type="term" value="P:DNA recombination"/>
    <property type="evidence" value="ECO:0007669"/>
    <property type="project" value="TreeGrafter"/>
</dbReference>
<organism evidence="4 5">
    <name type="scientific">Halomonas elongata</name>
    <dbReference type="NCBI Taxonomy" id="2746"/>
    <lineage>
        <taxon>Bacteria</taxon>
        <taxon>Pseudomonadati</taxon>
        <taxon>Pseudomonadota</taxon>
        <taxon>Gammaproteobacteria</taxon>
        <taxon>Oceanospirillales</taxon>
        <taxon>Halomonadaceae</taxon>
        <taxon>Halomonas</taxon>
    </lineage>
</organism>
<dbReference type="PROSITE" id="PS52039">
    <property type="entry name" value="TOPO_IA_2"/>
    <property type="match status" value="1"/>
</dbReference>
<reference evidence="4 5" key="1">
    <citation type="submission" date="2016-06" db="EMBL/GenBank/DDBJ databases">
        <title>Genome sequence of halotolerant plant growth promoting strain of Halomonas elongata HEK1 isolated from salterns of Rann of Kutch, Gujarat, India.</title>
        <authorList>
            <person name="Gaba S."/>
            <person name="Singh R.N."/>
            <person name="Abrol S."/>
            <person name="Kaushik R."/>
            <person name="Saxena A.K."/>
        </authorList>
    </citation>
    <scope>NUCLEOTIDE SEQUENCE [LARGE SCALE GENOMIC DNA]</scope>
    <source>
        <strain evidence="4 5">HEK1</strain>
    </source>
</reference>
<dbReference type="GO" id="GO:0003677">
    <property type="term" value="F:DNA binding"/>
    <property type="evidence" value="ECO:0007669"/>
    <property type="project" value="InterPro"/>
</dbReference>
<dbReference type="Proteomes" id="UP000092504">
    <property type="component" value="Unassembled WGS sequence"/>
</dbReference>
<evidence type="ECO:0000313" key="5">
    <source>
        <dbReference type="Proteomes" id="UP000092504"/>
    </source>
</evidence>
<evidence type="ECO:0000256" key="2">
    <source>
        <dbReference type="SAM" id="MobiDB-lite"/>
    </source>
</evidence>
<sequence>MPQRSLDLVTKQTSPPKPFSDGTLINAMKNAARFEPNPKLKARLKESAGIGTEATRAGIIETLLKRGFLKKKGRTLVSTPLGQQLIDALPEVVTNPGMTALWEQALDSVAAGELSLEDFMARQQTLVERLIDQARSATINLPKEPTKACPECGAR</sequence>
<proteinExistence type="predicted"/>
<dbReference type="InterPro" id="IPR000380">
    <property type="entry name" value="Topo_IA"/>
</dbReference>
<keyword evidence="1 4" id="KW-0413">Isomerase</keyword>
<evidence type="ECO:0000259" key="3">
    <source>
        <dbReference type="PROSITE" id="PS52039"/>
    </source>
</evidence>